<dbReference type="EMBL" id="VFOZ01000001">
    <property type="protein sequence ID" value="TQL98367.1"/>
    <property type="molecule type" value="Genomic_DNA"/>
</dbReference>
<organism evidence="1 2">
    <name type="scientific">Actinoallomurus bryophytorum</name>
    <dbReference type="NCBI Taxonomy" id="1490222"/>
    <lineage>
        <taxon>Bacteria</taxon>
        <taxon>Bacillati</taxon>
        <taxon>Actinomycetota</taxon>
        <taxon>Actinomycetes</taxon>
        <taxon>Streptosporangiales</taxon>
        <taxon>Thermomonosporaceae</taxon>
        <taxon>Actinoallomurus</taxon>
    </lineage>
</organism>
<gene>
    <name evidence="1" type="ORF">FB559_3990</name>
</gene>
<protein>
    <recommendedName>
        <fullName evidence="3">Glycolipid-binding protein</fullName>
    </recommendedName>
</protein>
<evidence type="ECO:0000313" key="1">
    <source>
        <dbReference type="EMBL" id="TQL98367.1"/>
    </source>
</evidence>
<dbReference type="AlphaFoldDB" id="A0A543CN49"/>
<proteinExistence type="predicted"/>
<sequence>MPRGTYLHESEVEERFSCAPDGGGWRYNAERSDGGTVELVADGRWRPARLQVTAGEHVLRGGAAGPELLWVTGGRENSARAAGFLGESPGLLVAVARSLGLAEREQADVRVLVLTEPALGVRTVPQRWRLTEIAWHDADEGRLPVERYEVTDLETGEVTESYLAGDVVLASPGIELAGLEDPPNFP</sequence>
<accession>A0A543CN49</accession>
<evidence type="ECO:0000313" key="2">
    <source>
        <dbReference type="Proteomes" id="UP000316096"/>
    </source>
</evidence>
<name>A0A543CN49_9ACTN</name>
<comment type="caution">
    <text evidence="1">The sequence shown here is derived from an EMBL/GenBank/DDBJ whole genome shotgun (WGS) entry which is preliminary data.</text>
</comment>
<dbReference type="Proteomes" id="UP000316096">
    <property type="component" value="Unassembled WGS sequence"/>
</dbReference>
<reference evidence="1 2" key="1">
    <citation type="submission" date="2019-06" db="EMBL/GenBank/DDBJ databases">
        <title>Sequencing the genomes of 1000 actinobacteria strains.</title>
        <authorList>
            <person name="Klenk H.-P."/>
        </authorList>
    </citation>
    <scope>NUCLEOTIDE SEQUENCE [LARGE SCALE GENOMIC DNA]</scope>
    <source>
        <strain evidence="1 2">DSM 102200</strain>
    </source>
</reference>
<evidence type="ECO:0008006" key="3">
    <source>
        <dbReference type="Google" id="ProtNLM"/>
    </source>
</evidence>
<dbReference type="OrthoDB" id="4261953at2"/>
<dbReference type="RefSeq" id="WP_141956977.1">
    <property type="nucleotide sequence ID" value="NZ_VFOZ01000001.1"/>
</dbReference>
<keyword evidence="2" id="KW-1185">Reference proteome</keyword>